<dbReference type="Proteomes" id="UP000241690">
    <property type="component" value="Unassembled WGS sequence"/>
</dbReference>
<reference evidence="2 3" key="1">
    <citation type="submission" date="2016-07" db="EMBL/GenBank/DDBJ databases">
        <title>Multiple horizontal gene transfer events from other fungi enriched the ability of initially mycotrophic Trichoderma (Ascomycota) to feed on dead plant biomass.</title>
        <authorList>
            <consortium name="DOE Joint Genome Institute"/>
            <person name="Aerts A."/>
            <person name="Atanasova L."/>
            <person name="Chenthamara K."/>
            <person name="Zhang J."/>
            <person name="Grujic M."/>
            <person name="Henrissat B."/>
            <person name="Kuo A."/>
            <person name="Salamov A."/>
            <person name="Lipzen A."/>
            <person name="Labutti K."/>
            <person name="Barry K."/>
            <person name="Miao Y."/>
            <person name="Rahimi M.J."/>
            <person name="Shen Q."/>
            <person name="Grigoriev I.V."/>
            <person name="Kubicek C.P."/>
            <person name="Druzhinina I.S."/>
        </authorList>
    </citation>
    <scope>NUCLEOTIDE SEQUENCE [LARGE SCALE GENOMIC DNA]</scope>
    <source>
        <strain evidence="2 3">CBS 226.95</strain>
    </source>
</reference>
<dbReference type="AlphaFoldDB" id="A0A2T3ZYC0"/>
<feature type="region of interest" description="Disordered" evidence="1">
    <location>
        <begin position="1"/>
        <end position="28"/>
    </location>
</feature>
<organism evidence="2 3">
    <name type="scientific">Trichoderma harzianum CBS 226.95</name>
    <dbReference type="NCBI Taxonomy" id="983964"/>
    <lineage>
        <taxon>Eukaryota</taxon>
        <taxon>Fungi</taxon>
        <taxon>Dikarya</taxon>
        <taxon>Ascomycota</taxon>
        <taxon>Pezizomycotina</taxon>
        <taxon>Sordariomycetes</taxon>
        <taxon>Hypocreomycetidae</taxon>
        <taxon>Hypocreales</taxon>
        <taxon>Hypocreaceae</taxon>
        <taxon>Trichoderma</taxon>
    </lineage>
</organism>
<evidence type="ECO:0000256" key="1">
    <source>
        <dbReference type="SAM" id="MobiDB-lite"/>
    </source>
</evidence>
<dbReference type="RefSeq" id="XP_024769476.1">
    <property type="nucleotide sequence ID" value="XM_024924836.1"/>
</dbReference>
<accession>A0A2T3ZYC0</accession>
<protein>
    <submittedName>
        <fullName evidence="2">Uncharacterized protein</fullName>
    </submittedName>
</protein>
<evidence type="ECO:0000313" key="2">
    <source>
        <dbReference type="EMBL" id="PTB49799.1"/>
    </source>
</evidence>
<sequence length="139" mass="15638">MSSQNKVVVPAPSGKQRQDITPLQKDRNALPISIIPKKNNPCSEAQFTSILPKTKQPVEFNAWNISNVVYVLGHAKKKGLSSAPGSFQKRLKTNDNELLRLGQTEDHNHPGMRSELREFMSAVASTLRDIQERLEEKDF</sequence>
<gene>
    <name evidence="2" type="ORF">M431DRAFT_9654</name>
</gene>
<name>A0A2T3ZYC0_TRIHA</name>
<keyword evidence="3" id="KW-1185">Reference proteome</keyword>
<dbReference type="GeneID" id="36633419"/>
<proteinExistence type="predicted"/>
<evidence type="ECO:0000313" key="3">
    <source>
        <dbReference type="Proteomes" id="UP000241690"/>
    </source>
</evidence>
<dbReference type="EMBL" id="KZ679690">
    <property type="protein sequence ID" value="PTB49799.1"/>
    <property type="molecule type" value="Genomic_DNA"/>
</dbReference>